<dbReference type="GO" id="GO:0003700">
    <property type="term" value="F:DNA-binding transcription factor activity"/>
    <property type="evidence" value="ECO:0007669"/>
    <property type="project" value="InterPro"/>
</dbReference>
<keyword evidence="3" id="KW-0238">DNA-binding</keyword>
<evidence type="ECO:0000256" key="3">
    <source>
        <dbReference type="ARBA" id="ARBA00023125"/>
    </source>
</evidence>
<feature type="domain" description="Xylanolytic transcriptional activator regulatory" evidence="5">
    <location>
        <begin position="86"/>
        <end position="172"/>
    </location>
</feature>
<dbReference type="Pfam" id="PF04082">
    <property type="entry name" value="Fungal_trans"/>
    <property type="match status" value="1"/>
</dbReference>
<dbReference type="GO" id="GO:0008270">
    <property type="term" value="F:zinc ion binding"/>
    <property type="evidence" value="ECO:0007669"/>
    <property type="project" value="InterPro"/>
</dbReference>
<keyword evidence="4" id="KW-0539">Nucleus</keyword>
<comment type="subcellular location">
    <subcellularLocation>
        <location evidence="1">Nucleus</location>
    </subcellularLocation>
</comment>
<dbReference type="AlphaFoldDB" id="A0AAN7CJT2"/>
<dbReference type="InterPro" id="IPR007219">
    <property type="entry name" value="XnlR_reg_dom"/>
</dbReference>
<feature type="non-terminal residue" evidence="6">
    <location>
        <position position="1"/>
    </location>
</feature>
<dbReference type="GO" id="GO:0003677">
    <property type="term" value="F:DNA binding"/>
    <property type="evidence" value="ECO:0007669"/>
    <property type="project" value="UniProtKB-KW"/>
</dbReference>
<sequence length="345" mass="39152">DDIVQNWLNRDDQSYALDPTEFMAQYERWWATPREKVTPSLTSLILRVFACSLRFLARGGVTEFYGMNVQELTDNVHTAANEVSNSIQPGEGGVSHVQGLFLTAIWLESTGQKKEAWHTLNKALTAALEIGLHKSHGGMSESDRERARRLWVILCLWDDALSSDLSLPLHFNPADPAIEVSPLPIEGNQPSVFRHLDLHYQLCVSVAAAKPRGESEVRSVISEWFENIPEEYKQPDPDTRWDEEWRYLPTQRRYLSSIGSVALFNHTMGKRLPLLQAVKEGLSLVGQERSVTETPVPQHILAYSPPPSQLSKPPKPIMEAFERFMKSAFSDLDNVGKRDEFHFLM</sequence>
<name>A0AAN7CJT2_9PEZI</name>
<evidence type="ECO:0000256" key="4">
    <source>
        <dbReference type="ARBA" id="ARBA00023242"/>
    </source>
</evidence>
<reference evidence="6" key="2">
    <citation type="submission" date="2023-05" db="EMBL/GenBank/DDBJ databases">
        <authorList>
            <consortium name="Lawrence Berkeley National Laboratory"/>
            <person name="Steindorff A."/>
            <person name="Hensen N."/>
            <person name="Bonometti L."/>
            <person name="Westerberg I."/>
            <person name="Brannstrom I.O."/>
            <person name="Guillou S."/>
            <person name="Cros-Aarteil S."/>
            <person name="Calhoun S."/>
            <person name="Haridas S."/>
            <person name="Kuo A."/>
            <person name="Mondo S."/>
            <person name="Pangilinan J."/>
            <person name="Riley R."/>
            <person name="Labutti K."/>
            <person name="Andreopoulos B."/>
            <person name="Lipzen A."/>
            <person name="Chen C."/>
            <person name="Yanf M."/>
            <person name="Daum C."/>
            <person name="Ng V."/>
            <person name="Clum A."/>
            <person name="Ohm R."/>
            <person name="Martin F."/>
            <person name="Silar P."/>
            <person name="Natvig D."/>
            <person name="Lalanne C."/>
            <person name="Gautier V."/>
            <person name="Ament-Velasquez S.L."/>
            <person name="Kruys A."/>
            <person name="Hutchinson M.I."/>
            <person name="Powell A.J."/>
            <person name="Barry K."/>
            <person name="Miller A.N."/>
            <person name="Grigoriev I.V."/>
            <person name="Debuchy R."/>
            <person name="Gladieux P."/>
            <person name="Thoren M.H."/>
            <person name="Johannesson H."/>
        </authorList>
    </citation>
    <scope>NUCLEOTIDE SEQUENCE</scope>
    <source>
        <strain evidence="6">CBS 359.72</strain>
    </source>
</reference>
<dbReference type="GO" id="GO:0005634">
    <property type="term" value="C:nucleus"/>
    <property type="evidence" value="ECO:0007669"/>
    <property type="project" value="UniProtKB-SubCell"/>
</dbReference>
<dbReference type="InterPro" id="IPR050987">
    <property type="entry name" value="AtrR-like"/>
</dbReference>
<dbReference type="GO" id="GO:0006351">
    <property type="term" value="P:DNA-templated transcription"/>
    <property type="evidence" value="ECO:0007669"/>
    <property type="project" value="InterPro"/>
</dbReference>
<proteinExistence type="predicted"/>
<dbReference type="PANTHER" id="PTHR46910:SF3">
    <property type="entry name" value="HALOTOLERANCE PROTEIN 9-RELATED"/>
    <property type="match status" value="1"/>
</dbReference>
<evidence type="ECO:0000313" key="6">
    <source>
        <dbReference type="EMBL" id="KAK4243085.1"/>
    </source>
</evidence>
<reference evidence="6" key="1">
    <citation type="journal article" date="2023" name="Mol. Phylogenet. Evol.">
        <title>Genome-scale phylogeny and comparative genomics of the fungal order Sordariales.</title>
        <authorList>
            <person name="Hensen N."/>
            <person name="Bonometti L."/>
            <person name="Westerberg I."/>
            <person name="Brannstrom I.O."/>
            <person name="Guillou S."/>
            <person name="Cros-Aarteil S."/>
            <person name="Calhoun S."/>
            <person name="Haridas S."/>
            <person name="Kuo A."/>
            <person name="Mondo S."/>
            <person name="Pangilinan J."/>
            <person name="Riley R."/>
            <person name="LaButti K."/>
            <person name="Andreopoulos B."/>
            <person name="Lipzen A."/>
            <person name="Chen C."/>
            <person name="Yan M."/>
            <person name="Daum C."/>
            <person name="Ng V."/>
            <person name="Clum A."/>
            <person name="Steindorff A."/>
            <person name="Ohm R.A."/>
            <person name="Martin F."/>
            <person name="Silar P."/>
            <person name="Natvig D.O."/>
            <person name="Lalanne C."/>
            <person name="Gautier V."/>
            <person name="Ament-Velasquez S.L."/>
            <person name="Kruys A."/>
            <person name="Hutchinson M.I."/>
            <person name="Powell A.J."/>
            <person name="Barry K."/>
            <person name="Miller A.N."/>
            <person name="Grigoriev I.V."/>
            <person name="Debuchy R."/>
            <person name="Gladieux P."/>
            <person name="Hiltunen Thoren M."/>
            <person name="Johannesson H."/>
        </authorList>
    </citation>
    <scope>NUCLEOTIDE SEQUENCE</scope>
    <source>
        <strain evidence="6">CBS 359.72</strain>
    </source>
</reference>
<protein>
    <recommendedName>
        <fullName evidence="5">Xylanolytic transcriptional activator regulatory domain-containing protein</fullName>
    </recommendedName>
</protein>
<accession>A0AAN7CJT2</accession>
<evidence type="ECO:0000256" key="1">
    <source>
        <dbReference type="ARBA" id="ARBA00004123"/>
    </source>
</evidence>
<gene>
    <name evidence="6" type="ORF">C7999DRAFT_18509</name>
</gene>
<comment type="caution">
    <text evidence="6">The sequence shown here is derived from an EMBL/GenBank/DDBJ whole genome shotgun (WGS) entry which is preliminary data.</text>
</comment>
<dbReference type="EMBL" id="MU857885">
    <property type="protein sequence ID" value="KAK4243085.1"/>
    <property type="molecule type" value="Genomic_DNA"/>
</dbReference>
<keyword evidence="2" id="KW-0479">Metal-binding</keyword>
<evidence type="ECO:0000313" key="7">
    <source>
        <dbReference type="Proteomes" id="UP001303647"/>
    </source>
</evidence>
<dbReference type="CDD" id="cd12148">
    <property type="entry name" value="fungal_TF_MHR"/>
    <property type="match status" value="1"/>
</dbReference>
<evidence type="ECO:0000256" key="2">
    <source>
        <dbReference type="ARBA" id="ARBA00022723"/>
    </source>
</evidence>
<organism evidence="6 7">
    <name type="scientific">Corynascus novoguineensis</name>
    <dbReference type="NCBI Taxonomy" id="1126955"/>
    <lineage>
        <taxon>Eukaryota</taxon>
        <taxon>Fungi</taxon>
        <taxon>Dikarya</taxon>
        <taxon>Ascomycota</taxon>
        <taxon>Pezizomycotina</taxon>
        <taxon>Sordariomycetes</taxon>
        <taxon>Sordariomycetidae</taxon>
        <taxon>Sordariales</taxon>
        <taxon>Chaetomiaceae</taxon>
        <taxon>Corynascus</taxon>
    </lineage>
</organism>
<dbReference type="Proteomes" id="UP001303647">
    <property type="component" value="Unassembled WGS sequence"/>
</dbReference>
<dbReference type="PANTHER" id="PTHR46910">
    <property type="entry name" value="TRANSCRIPTION FACTOR PDR1"/>
    <property type="match status" value="1"/>
</dbReference>
<evidence type="ECO:0000259" key="5">
    <source>
        <dbReference type="Pfam" id="PF04082"/>
    </source>
</evidence>
<keyword evidence="7" id="KW-1185">Reference proteome</keyword>